<proteinExistence type="predicted"/>
<dbReference type="GO" id="GO:0005524">
    <property type="term" value="F:ATP binding"/>
    <property type="evidence" value="ECO:0007669"/>
    <property type="project" value="UniProtKB-KW"/>
</dbReference>
<dbReference type="AlphaFoldDB" id="A0A5A7S4C0"/>
<sequence length="883" mass="93674">MTSGVVGPMRAWPFVGRAAELTLAQQALDSATSGVVVVGDAGVGKSMLLAELVGSLTSGGRHHVVRAYASDAARSMPFGALAHLLPPHPRTVDEPSNVLGWAADALLAGADGRPTVLWIDDAHMLDGSSLALCNGLVRTGRALLLATVRSGEQVGDVLRALWKDDLVQRVELGPLGEDGVAELLTAVLDGKVGARTVRRLTRLSAGNPLYLRELVRAGSEEEVLRCDGGIWEWTGAPTSAPRLHELLSSRIGTLDTESRTALELVAFGEPVGYDLLVKATSDRAVELLESRQLIDVVSDHRRVDARLAHPLFGEVVRASCPESTRRLRLRVLAAAVEATGALRCDDALRVSLWRLDAGVCVEPTTLLAACHLAWAAQDVQLAIRFAREALDAGGGSEAVAALSWILTAVEDYDQAEAMSASAPRPRGERGHALYAFARASNLMWGLGQEQDALRILDEAARSVHSPAWRQQLLVARALIDLLRGDMKAVLAVIGRFRTLGLLTDKLAAEASTVESFALSHIGQTRRGADIAAAQLATRPHWRAQAPFAELGLYVSLFLAHTFSGEVVLADRVATEAYEMAAHADGWDMAISLFGGLRAQASRLSGNPQAGIDWCDQIASSMSNKGVVTGFCLAEKSLCEAYSGDSTAARSSLEQARLRTPRVARMLDITSKIAACWVYAVEGDLPAARSGLLDLARSLRRRKVPPIAAQVLHDVVRLGGAAEVAAQLAELADIVDGDFARLAARHAAGVVARDGAELECVSEGFAEIGMTLCAAEAAAHAGAAYRACRAPIAANTAAARACRLLAQCDGAATPALRALQAPDLTGREWEITILAARDLTTKSIADHLVLSPRTVDNHLNRIYRKLGVSGRTALKRVVGAPAVP</sequence>
<organism evidence="4 5">
    <name type="scientific">Antrihabitans cavernicola</name>
    <dbReference type="NCBI Taxonomy" id="2495913"/>
    <lineage>
        <taxon>Bacteria</taxon>
        <taxon>Bacillati</taxon>
        <taxon>Actinomycetota</taxon>
        <taxon>Actinomycetes</taxon>
        <taxon>Mycobacteriales</taxon>
        <taxon>Nocardiaceae</taxon>
        <taxon>Antrihabitans</taxon>
    </lineage>
</organism>
<dbReference type="Proteomes" id="UP000322244">
    <property type="component" value="Unassembled WGS sequence"/>
</dbReference>
<keyword evidence="2" id="KW-0067">ATP-binding</keyword>
<dbReference type="EMBL" id="VLNY01000012">
    <property type="protein sequence ID" value="KAA0021028.1"/>
    <property type="molecule type" value="Genomic_DNA"/>
</dbReference>
<dbReference type="SUPFAM" id="SSF46894">
    <property type="entry name" value="C-terminal effector domain of the bipartite response regulators"/>
    <property type="match status" value="1"/>
</dbReference>
<dbReference type="InterPro" id="IPR000792">
    <property type="entry name" value="Tscrpt_reg_LuxR_C"/>
</dbReference>
<dbReference type="PROSITE" id="PS00622">
    <property type="entry name" value="HTH_LUXR_1"/>
    <property type="match status" value="1"/>
</dbReference>
<evidence type="ECO:0000256" key="1">
    <source>
        <dbReference type="ARBA" id="ARBA00022741"/>
    </source>
</evidence>
<dbReference type="GO" id="GO:0004016">
    <property type="term" value="F:adenylate cyclase activity"/>
    <property type="evidence" value="ECO:0007669"/>
    <property type="project" value="TreeGrafter"/>
</dbReference>
<dbReference type="OrthoDB" id="3197423at2"/>
<evidence type="ECO:0000259" key="3">
    <source>
        <dbReference type="PROSITE" id="PS50043"/>
    </source>
</evidence>
<dbReference type="SMART" id="SM00421">
    <property type="entry name" value="HTH_LUXR"/>
    <property type="match status" value="1"/>
</dbReference>
<dbReference type="PRINTS" id="PR00038">
    <property type="entry name" value="HTHLUXR"/>
</dbReference>
<dbReference type="GO" id="GO:0003677">
    <property type="term" value="F:DNA binding"/>
    <property type="evidence" value="ECO:0007669"/>
    <property type="project" value="InterPro"/>
</dbReference>
<dbReference type="SUPFAM" id="SSF52540">
    <property type="entry name" value="P-loop containing nucleoside triphosphate hydrolases"/>
    <property type="match status" value="1"/>
</dbReference>
<protein>
    <recommendedName>
        <fullName evidence="3">HTH luxR-type domain-containing protein</fullName>
    </recommendedName>
</protein>
<evidence type="ECO:0000256" key="2">
    <source>
        <dbReference type="ARBA" id="ARBA00022840"/>
    </source>
</evidence>
<dbReference type="InterPro" id="IPR036388">
    <property type="entry name" value="WH-like_DNA-bd_sf"/>
</dbReference>
<keyword evidence="5" id="KW-1185">Reference proteome</keyword>
<dbReference type="InterPro" id="IPR016032">
    <property type="entry name" value="Sig_transdc_resp-reg_C-effctor"/>
</dbReference>
<dbReference type="InterPro" id="IPR027417">
    <property type="entry name" value="P-loop_NTPase"/>
</dbReference>
<dbReference type="PANTHER" id="PTHR16305:SF35">
    <property type="entry name" value="TRANSCRIPTIONAL ACTIVATOR DOMAIN"/>
    <property type="match status" value="1"/>
</dbReference>
<comment type="caution">
    <text evidence="4">The sequence shown here is derived from an EMBL/GenBank/DDBJ whole genome shotgun (WGS) entry which is preliminary data.</text>
</comment>
<keyword evidence="1" id="KW-0547">Nucleotide-binding</keyword>
<reference evidence="4 5" key="1">
    <citation type="submission" date="2019-07" db="EMBL/GenBank/DDBJ databases">
        <title>Rhodococcus cavernicolus sp. nov., isolated from a cave.</title>
        <authorList>
            <person name="Lee S.D."/>
        </authorList>
    </citation>
    <scope>NUCLEOTIDE SEQUENCE [LARGE SCALE GENOMIC DNA]</scope>
    <source>
        <strain evidence="4 5">C1-24</strain>
    </source>
</reference>
<dbReference type="RefSeq" id="WP_149432147.1">
    <property type="nucleotide sequence ID" value="NZ_VLNY01000012.1"/>
</dbReference>
<dbReference type="PROSITE" id="PS50043">
    <property type="entry name" value="HTH_LUXR_2"/>
    <property type="match status" value="1"/>
</dbReference>
<dbReference type="Pfam" id="PF00196">
    <property type="entry name" value="GerE"/>
    <property type="match status" value="1"/>
</dbReference>
<dbReference type="Gene3D" id="3.40.50.300">
    <property type="entry name" value="P-loop containing nucleotide triphosphate hydrolases"/>
    <property type="match status" value="1"/>
</dbReference>
<accession>A0A5A7S4C0</accession>
<name>A0A5A7S4C0_9NOCA</name>
<gene>
    <name evidence="4" type="ORF">FOY51_20585</name>
</gene>
<dbReference type="GO" id="GO:0006355">
    <property type="term" value="P:regulation of DNA-templated transcription"/>
    <property type="evidence" value="ECO:0007669"/>
    <property type="project" value="InterPro"/>
</dbReference>
<dbReference type="Pfam" id="PF13191">
    <property type="entry name" value="AAA_16"/>
    <property type="match status" value="1"/>
</dbReference>
<dbReference type="PANTHER" id="PTHR16305">
    <property type="entry name" value="TESTICULAR SOLUBLE ADENYLYL CYCLASE"/>
    <property type="match status" value="1"/>
</dbReference>
<feature type="domain" description="HTH luxR-type" evidence="3">
    <location>
        <begin position="816"/>
        <end position="881"/>
    </location>
</feature>
<dbReference type="CDD" id="cd06170">
    <property type="entry name" value="LuxR_C_like"/>
    <property type="match status" value="1"/>
</dbReference>
<evidence type="ECO:0000313" key="4">
    <source>
        <dbReference type="EMBL" id="KAA0021028.1"/>
    </source>
</evidence>
<dbReference type="Gene3D" id="1.10.10.10">
    <property type="entry name" value="Winged helix-like DNA-binding domain superfamily/Winged helix DNA-binding domain"/>
    <property type="match status" value="1"/>
</dbReference>
<dbReference type="GO" id="GO:0005737">
    <property type="term" value="C:cytoplasm"/>
    <property type="evidence" value="ECO:0007669"/>
    <property type="project" value="TreeGrafter"/>
</dbReference>
<dbReference type="InterPro" id="IPR041664">
    <property type="entry name" value="AAA_16"/>
</dbReference>
<evidence type="ECO:0000313" key="5">
    <source>
        <dbReference type="Proteomes" id="UP000322244"/>
    </source>
</evidence>